<proteinExistence type="predicted"/>
<evidence type="ECO:0000313" key="1">
    <source>
        <dbReference type="EMBL" id="CAG8656915.1"/>
    </source>
</evidence>
<gene>
    <name evidence="1" type="ORF">POCULU_LOCUS10251</name>
</gene>
<accession>A0A9N9E3C7</accession>
<dbReference type="AlphaFoldDB" id="A0A9N9E3C7"/>
<comment type="caution">
    <text evidence="1">The sequence shown here is derived from an EMBL/GenBank/DDBJ whole genome shotgun (WGS) entry which is preliminary data.</text>
</comment>
<sequence>METALIENNQYRSITLSQSSSSSSTSHINNSLSDLQLFPESDNSTLESNIDLSSEIADEPNIQIKDNPDALLYELNKVYNVISLQFGQATEFDEPVKYIFEIELDAELMEIALTIPQLADDRKVIRDKFCEISKFLIWLIKSASGYYWEIRNIHLCRSHKQLTHSANIYLGCTMRDDRAWQ</sequence>
<protein>
    <submittedName>
        <fullName evidence="1">2245_t:CDS:1</fullName>
    </submittedName>
</protein>
<name>A0A9N9E3C7_9GLOM</name>
<keyword evidence="2" id="KW-1185">Reference proteome</keyword>
<reference evidence="1" key="1">
    <citation type="submission" date="2021-06" db="EMBL/GenBank/DDBJ databases">
        <authorList>
            <person name="Kallberg Y."/>
            <person name="Tangrot J."/>
            <person name="Rosling A."/>
        </authorList>
    </citation>
    <scope>NUCLEOTIDE SEQUENCE</scope>
    <source>
        <strain evidence="1">IA702</strain>
    </source>
</reference>
<evidence type="ECO:0000313" key="2">
    <source>
        <dbReference type="Proteomes" id="UP000789572"/>
    </source>
</evidence>
<dbReference type="Proteomes" id="UP000789572">
    <property type="component" value="Unassembled WGS sequence"/>
</dbReference>
<organism evidence="1 2">
    <name type="scientific">Paraglomus occultum</name>
    <dbReference type="NCBI Taxonomy" id="144539"/>
    <lineage>
        <taxon>Eukaryota</taxon>
        <taxon>Fungi</taxon>
        <taxon>Fungi incertae sedis</taxon>
        <taxon>Mucoromycota</taxon>
        <taxon>Glomeromycotina</taxon>
        <taxon>Glomeromycetes</taxon>
        <taxon>Paraglomerales</taxon>
        <taxon>Paraglomeraceae</taxon>
        <taxon>Paraglomus</taxon>
    </lineage>
</organism>
<dbReference type="EMBL" id="CAJVPJ010004923">
    <property type="protein sequence ID" value="CAG8656915.1"/>
    <property type="molecule type" value="Genomic_DNA"/>
</dbReference>
<dbReference type="OrthoDB" id="2446324at2759"/>